<dbReference type="Proteomes" id="UP001062846">
    <property type="component" value="Chromosome 10"/>
</dbReference>
<proteinExistence type="predicted"/>
<reference evidence="1" key="1">
    <citation type="submission" date="2022-02" db="EMBL/GenBank/DDBJ databases">
        <title>Plant Genome Project.</title>
        <authorList>
            <person name="Zhang R.-G."/>
        </authorList>
    </citation>
    <scope>NUCLEOTIDE SEQUENCE</scope>
    <source>
        <strain evidence="1">AT1</strain>
    </source>
</reference>
<name>A0ACC0LZU8_RHOML</name>
<dbReference type="EMBL" id="CM046397">
    <property type="protein sequence ID" value="KAI8534220.1"/>
    <property type="molecule type" value="Genomic_DNA"/>
</dbReference>
<evidence type="ECO:0000313" key="1">
    <source>
        <dbReference type="EMBL" id="KAI8534220.1"/>
    </source>
</evidence>
<sequence>MAIEGGPPLPQDVTAEILSRLPVKSLLRFKSVSKNWFSLIQNPDFVSRHHHRSTTTNNNDCLVVKRSLTDDLRDSVLSTLPPNGETPVCDLLDVSSTTGASVRDLDLLASCNGIVCLAGKERRHAAAIALCNPSMREIRLLPQPRYHARYASFLGFGFDPVTKDYKVVRVATLSEFDIKPYEFPDNPYDAAEGIVQDMPVDVKVEIYNLSSDCWREIDDRVVPGEYQCDPHPNFCASLNGVSYCFASPWDRHQPRDKVIIGFRMSNESFEQIPLPQEFRSQSWFNINLFTLNDSLAFVTIPYLWVPYPASEGAGFDVWVMDGYGVEGSWNKKYTIGPFSEGYLYPLLSRQNGEFLLLRCGDRRMVSYDHNTGVIMEYQVYDVPGSEYCVRGLQVLPYTESLVPVKRQTH</sequence>
<protein>
    <submittedName>
        <fullName evidence="1">Uncharacterized protein</fullName>
    </submittedName>
</protein>
<comment type="caution">
    <text evidence="1">The sequence shown here is derived from an EMBL/GenBank/DDBJ whole genome shotgun (WGS) entry which is preliminary data.</text>
</comment>
<evidence type="ECO:0000313" key="2">
    <source>
        <dbReference type="Proteomes" id="UP001062846"/>
    </source>
</evidence>
<accession>A0ACC0LZU8</accession>
<keyword evidence="2" id="KW-1185">Reference proteome</keyword>
<organism evidence="1 2">
    <name type="scientific">Rhododendron molle</name>
    <name type="common">Chinese azalea</name>
    <name type="synonym">Azalea mollis</name>
    <dbReference type="NCBI Taxonomy" id="49168"/>
    <lineage>
        <taxon>Eukaryota</taxon>
        <taxon>Viridiplantae</taxon>
        <taxon>Streptophyta</taxon>
        <taxon>Embryophyta</taxon>
        <taxon>Tracheophyta</taxon>
        <taxon>Spermatophyta</taxon>
        <taxon>Magnoliopsida</taxon>
        <taxon>eudicotyledons</taxon>
        <taxon>Gunneridae</taxon>
        <taxon>Pentapetalae</taxon>
        <taxon>asterids</taxon>
        <taxon>Ericales</taxon>
        <taxon>Ericaceae</taxon>
        <taxon>Ericoideae</taxon>
        <taxon>Rhodoreae</taxon>
        <taxon>Rhododendron</taxon>
    </lineage>
</organism>
<gene>
    <name evidence="1" type="ORF">RHMOL_Rhmol10G0072200</name>
</gene>